<organism evidence="1">
    <name type="scientific">uncultured Caudovirales phage</name>
    <dbReference type="NCBI Taxonomy" id="2100421"/>
    <lineage>
        <taxon>Viruses</taxon>
        <taxon>Duplodnaviria</taxon>
        <taxon>Heunggongvirae</taxon>
        <taxon>Uroviricota</taxon>
        <taxon>Caudoviricetes</taxon>
        <taxon>Peduoviridae</taxon>
        <taxon>Maltschvirus</taxon>
        <taxon>Maltschvirus maltsch</taxon>
    </lineage>
</organism>
<reference evidence="1" key="1">
    <citation type="submission" date="2020-05" db="EMBL/GenBank/DDBJ databases">
        <authorList>
            <person name="Chiriac C."/>
            <person name="Salcher M."/>
            <person name="Ghai R."/>
            <person name="Kavagutti S V."/>
        </authorList>
    </citation>
    <scope>NUCLEOTIDE SEQUENCE</scope>
</reference>
<accession>A0A6J7WFP6</accession>
<dbReference type="EMBL" id="LR798243">
    <property type="protein sequence ID" value="CAB5214091.1"/>
    <property type="molecule type" value="Genomic_DNA"/>
</dbReference>
<gene>
    <name evidence="1" type="ORF">UFOVP190_10</name>
</gene>
<evidence type="ECO:0000313" key="1">
    <source>
        <dbReference type="EMBL" id="CAB5214091.1"/>
    </source>
</evidence>
<protein>
    <submittedName>
        <fullName evidence="1">Uncharacterized protein</fullName>
    </submittedName>
</protein>
<proteinExistence type="predicted"/>
<name>A0A6J7WFP6_9CAUD</name>
<sequence length="64" mass="7444">MIEEWTKVKVPQPNVISAWGLCGLWCSNNFGAGFTPDRKWRYLGEGVYEFQNDQDAVMFSLRWA</sequence>